<dbReference type="SUPFAM" id="SSF56420">
    <property type="entry name" value="Peptide deformylase"/>
    <property type="match status" value="1"/>
</dbReference>
<dbReference type="InterPro" id="IPR023635">
    <property type="entry name" value="Peptide_deformylase"/>
</dbReference>
<organism evidence="3 4">
    <name type="scientific">Candidatus Berkelbacteria bacterium RIFCSPLOWO2_01_FULL_50_28</name>
    <dbReference type="NCBI Taxonomy" id="1797471"/>
    <lineage>
        <taxon>Bacteria</taxon>
        <taxon>Candidatus Berkelbacteria</taxon>
    </lineage>
</organism>
<dbReference type="GO" id="GO:0046872">
    <property type="term" value="F:metal ion binding"/>
    <property type="evidence" value="ECO:0007669"/>
    <property type="project" value="UniProtKB-KW"/>
</dbReference>
<dbReference type="STRING" id="1797471.A3A71_02235"/>
<dbReference type="GO" id="GO:0042586">
    <property type="term" value="F:peptide deformylase activity"/>
    <property type="evidence" value="ECO:0007669"/>
    <property type="project" value="UniProtKB-UniRule"/>
</dbReference>
<dbReference type="EC" id="3.5.1.88" evidence="2"/>
<accession>A0A1F5EBQ4</accession>
<evidence type="ECO:0000313" key="3">
    <source>
        <dbReference type="EMBL" id="OGD64842.1"/>
    </source>
</evidence>
<dbReference type="PRINTS" id="PR01576">
    <property type="entry name" value="PDEFORMYLASE"/>
</dbReference>
<evidence type="ECO:0000256" key="1">
    <source>
        <dbReference type="ARBA" id="ARBA00010759"/>
    </source>
</evidence>
<dbReference type="GO" id="GO:0006412">
    <property type="term" value="P:translation"/>
    <property type="evidence" value="ECO:0007669"/>
    <property type="project" value="UniProtKB-UniRule"/>
</dbReference>
<evidence type="ECO:0000313" key="4">
    <source>
        <dbReference type="Proteomes" id="UP000177481"/>
    </source>
</evidence>
<comment type="similarity">
    <text evidence="1 2">Belongs to the polypeptide deformylase family.</text>
</comment>
<dbReference type="PANTHER" id="PTHR10458">
    <property type="entry name" value="PEPTIDE DEFORMYLASE"/>
    <property type="match status" value="1"/>
</dbReference>
<dbReference type="Pfam" id="PF01327">
    <property type="entry name" value="Pep_deformylase"/>
    <property type="match status" value="1"/>
</dbReference>
<dbReference type="Proteomes" id="UP000177481">
    <property type="component" value="Unassembled WGS sequence"/>
</dbReference>
<dbReference type="InterPro" id="IPR036821">
    <property type="entry name" value="Peptide_deformylase_sf"/>
</dbReference>
<keyword evidence="2" id="KW-0378">Hydrolase</keyword>
<evidence type="ECO:0000256" key="2">
    <source>
        <dbReference type="HAMAP-Rule" id="MF_00163"/>
    </source>
</evidence>
<comment type="function">
    <text evidence="2">Removes the formyl group from the N-terminal Met of newly synthesized proteins. Requires at least a dipeptide for an efficient rate of reaction. N-terminal L-methionine is a prerequisite for activity but the enzyme has broad specificity at other positions.</text>
</comment>
<keyword evidence="2" id="KW-0479">Metal-binding</keyword>
<feature type="binding site" evidence="2">
    <location>
        <position position="105"/>
    </location>
    <ligand>
        <name>Fe cation</name>
        <dbReference type="ChEBI" id="CHEBI:24875"/>
    </ligand>
</feature>
<proteinExistence type="inferred from homology"/>
<name>A0A1F5EBQ4_9BACT</name>
<gene>
    <name evidence="2" type="primary">def</name>
    <name evidence="3" type="ORF">A3A71_02235</name>
</gene>
<keyword evidence="2" id="KW-0408">Iron</keyword>
<sequence length="184" mass="20953">MKEELRELAKFPKEIRWLGDPILRLKTKQISSEEIKNGETAKDIQKLKKALKRIQNLGRGVAIAAPQVGIPKSLTVIYWEGAYIPFINPVIIKQSKSKNTFPEGCLSSLPLVAEVIRPAEIEVRFLDEKGQEQINSFDGKLARIIQHEIDHLNGVMFIERADLKTIRFVADFEEYKNSAKLVDI</sequence>
<dbReference type="PIRSF" id="PIRSF004749">
    <property type="entry name" value="Pep_def"/>
    <property type="match status" value="1"/>
</dbReference>
<feature type="binding site" evidence="2">
    <location>
        <position position="151"/>
    </location>
    <ligand>
        <name>Fe cation</name>
        <dbReference type="ChEBI" id="CHEBI:24875"/>
    </ligand>
</feature>
<dbReference type="CDD" id="cd00487">
    <property type="entry name" value="Pep_deformylase"/>
    <property type="match status" value="1"/>
</dbReference>
<feature type="binding site" evidence="2">
    <location>
        <position position="147"/>
    </location>
    <ligand>
        <name>Fe cation</name>
        <dbReference type="ChEBI" id="CHEBI:24875"/>
    </ligand>
</feature>
<dbReference type="AlphaFoldDB" id="A0A1F5EBQ4"/>
<dbReference type="HAMAP" id="MF_00163">
    <property type="entry name" value="Pep_deformylase"/>
    <property type="match status" value="1"/>
</dbReference>
<comment type="cofactor">
    <cofactor evidence="2">
        <name>Fe(2+)</name>
        <dbReference type="ChEBI" id="CHEBI:29033"/>
    </cofactor>
    <text evidence="2">Binds 1 Fe(2+) ion.</text>
</comment>
<keyword evidence="2" id="KW-0648">Protein biosynthesis</keyword>
<reference evidence="3 4" key="1">
    <citation type="journal article" date="2016" name="Nat. Commun.">
        <title>Thousands of microbial genomes shed light on interconnected biogeochemical processes in an aquifer system.</title>
        <authorList>
            <person name="Anantharaman K."/>
            <person name="Brown C.T."/>
            <person name="Hug L.A."/>
            <person name="Sharon I."/>
            <person name="Castelle C.J."/>
            <person name="Probst A.J."/>
            <person name="Thomas B.C."/>
            <person name="Singh A."/>
            <person name="Wilkins M.J."/>
            <person name="Karaoz U."/>
            <person name="Brodie E.L."/>
            <person name="Williams K.H."/>
            <person name="Hubbard S.S."/>
            <person name="Banfield J.F."/>
        </authorList>
    </citation>
    <scope>NUCLEOTIDE SEQUENCE [LARGE SCALE GENOMIC DNA]</scope>
</reference>
<dbReference type="PANTHER" id="PTHR10458:SF22">
    <property type="entry name" value="PEPTIDE DEFORMYLASE"/>
    <property type="match status" value="1"/>
</dbReference>
<protein>
    <recommendedName>
        <fullName evidence="2">Peptide deformylase</fullName>
        <shortName evidence="2">PDF</shortName>
        <ecNumber evidence="2">3.5.1.88</ecNumber>
    </recommendedName>
    <alternativeName>
        <fullName evidence="2">Polypeptide deformylase</fullName>
    </alternativeName>
</protein>
<dbReference type="EMBL" id="MEZX01000002">
    <property type="protein sequence ID" value="OGD64842.1"/>
    <property type="molecule type" value="Genomic_DNA"/>
</dbReference>
<dbReference type="NCBIfam" id="TIGR00079">
    <property type="entry name" value="pept_deformyl"/>
    <property type="match status" value="1"/>
</dbReference>
<comment type="caution">
    <text evidence="3">The sequence shown here is derived from an EMBL/GenBank/DDBJ whole genome shotgun (WGS) entry which is preliminary data.</text>
</comment>
<comment type="catalytic activity">
    <reaction evidence="2">
        <text>N-terminal N-formyl-L-methionyl-[peptide] + H2O = N-terminal L-methionyl-[peptide] + formate</text>
        <dbReference type="Rhea" id="RHEA:24420"/>
        <dbReference type="Rhea" id="RHEA-COMP:10639"/>
        <dbReference type="Rhea" id="RHEA-COMP:10640"/>
        <dbReference type="ChEBI" id="CHEBI:15377"/>
        <dbReference type="ChEBI" id="CHEBI:15740"/>
        <dbReference type="ChEBI" id="CHEBI:49298"/>
        <dbReference type="ChEBI" id="CHEBI:64731"/>
        <dbReference type="EC" id="3.5.1.88"/>
    </reaction>
</comment>
<feature type="active site" evidence="2">
    <location>
        <position position="148"/>
    </location>
</feature>
<dbReference type="Gene3D" id="3.90.45.10">
    <property type="entry name" value="Peptide deformylase"/>
    <property type="match status" value="1"/>
</dbReference>